<dbReference type="PIRSF" id="PIRSF001365">
    <property type="entry name" value="DHDPS"/>
    <property type="match status" value="1"/>
</dbReference>
<feature type="active site" description="Schiff-base intermediate with substrate" evidence="5">
    <location>
        <position position="164"/>
    </location>
</feature>
<dbReference type="Proteomes" id="UP000515312">
    <property type="component" value="Chromosome"/>
</dbReference>
<evidence type="ECO:0000313" key="7">
    <source>
        <dbReference type="EMBL" id="QNI34565.1"/>
    </source>
</evidence>
<organism evidence="7 8">
    <name type="scientific">Alloacidobacterium dinghuense</name>
    <dbReference type="NCBI Taxonomy" id="2763107"/>
    <lineage>
        <taxon>Bacteria</taxon>
        <taxon>Pseudomonadati</taxon>
        <taxon>Acidobacteriota</taxon>
        <taxon>Terriglobia</taxon>
        <taxon>Terriglobales</taxon>
        <taxon>Acidobacteriaceae</taxon>
        <taxon>Alloacidobacterium</taxon>
    </lineage>
</organism>
<dbReference type="InterPro" id="IPR002220">
    <property type="entry name" value="DapA-like"/>
</dbReference>
<dbReference type="AlphaFoldDB" id="A0A7G8BPU5"/>
<evidence type="ECO:0000256" key="3">
    <source>
        <dbReference type="ARBA" id="ARBA00023270"/>
    </source>
</evidence>
<keyword evidence="3" id="KW-0704">Schiff base</keyword>
<evidence type="ECO:0000256" key="6">
    <source>
        <dbReference type="PIRSR" id="PIRSR001365-2"/>
    </source>
</evidence>
<feature type="active site" description="Proton donor/acceptor" evidence="5">
    <location>
        <position position="136"/>
    </location>
</feature>
<dbReference type="PROSITE" id="PS00665">
    <property type="entry name" value="DHDPS_1"/>
    <property type="match status" value="1"/>
</dbReference>
<dbReference type="RefSeq" id="WP_186746827.1">
    <property type="nucleotide sequence ID" value="NZ_CP060394.1"/>
</dbReference>
<accession>A0A7G8BPU5</accession>
<dbReference type="EMBL" id="CP060394">
    <property type="protein sequence ID" value="QNI34565.1"/>
    <property type="molecule type" value="Genomic_DNA"/>
</dbReference>
<dbReference type="PANTHER" id="PTHR12128">
    <property type="entry name" value="DIHYDRODIPICOLINATE SYNTHASE"/>
    <property type="match status" value="1"/>
</dbReference>
<dbReference type="SUPFAM" id="SSF51569">
    <property type="entry name" value="Aldolase"/>
    <property type="match status" value="2"/>
</dbReference>
<comment type="similarity">
    <text evidence="1 4">Belongs to the DapA family.</text>
</comment>
<dbReference type="PRINTS" id="PR00146">
    <property type="entry name" value="DHPICSNTHASE"/>
</dbReference>
<reference evidence="7 8" key="1">
    <citation type="submission" date="2020-08" db="EMBL/GenBank/DDBJ databases">
        <title>Edaphobacter telluris sp. nov. and Acidobacterium dinghuensis sp. nov., two acidobacteria isolated from forest soil.</title>
        <authorList>
            <person name="Fu J."/>
            <person name="Qiu L."/>
        </authorList>
    </citation>
    <scope>NUCLEOTIDE SEQUENCE [LARGE SCALE GENOMIC DNA]</scope>
    <source>
        <strain evidence="7">4Y35</strain>
    </source>
</reference>
<feature type="binding site" evidence="6">
    <location>
        <position position="46"/>
    </location>
    <ligand>
        <name>pyruvate</name>
        <dbReference type="ChEBI" id="CHEBI:15361"/>
    </ligand>
</feature>
<name>A0A7G8BPU5_9BACT</name>
<evidence type="ECO:0000256" key="5">
    <source>
        <dbReference type="PIRSR" id="PIRSR001365-1"/>
    </source>
</evidence>
<keyword evidence="2 4" id="KW-0456">Lyase</keyword>
<evidence type="ECO:0000313" key="8">
    <source>
        <dbReference type="Proteomes" id="UP000515312"/>
    </source>
</evidence>
<dbReference type="Pfam" id="PF00701">
    <property type="entry name" value="DHDPS"/>
    <property type="match status" value="2"/>
</dbReference>
<evidence type="ECO:0000256" key="1">
    <source>
        <dbReference type="ARBA" id="ARBA00007592"/>
    </source>
</evidence>
<evidence type="ECO:0000256" key="2">
    <source>
        <dbReference type="ARBA" id="ARBA00023239"/>
    </source>
</evidence>
<sequence>MLLEGIFTAATTPFYPDGRLYLRKLEHNIDRYSRTPIAGIVILGSTGEGVMLGDEETREVLRTARESAAPERVLLAGVGRESALETIKLAEFAAAQNYDAVLVRTPNYYGPQMRPLEMLTYFRTVADRSPLPVVLYTIPKFTHYDLATELVAELAQHPNIIGLKDSSGNLDRLAKIIEATGSAPKRETAVTNIFTAFTNRMLLAQPLEASTFVPADILGAKTTAVAVPPPKPKVVTRIKEVGFQVLTGSADTLTQALDFGVSGAVLGFAACAPQACQEIYTAWKDNDPKLGAEKQKRIVEASRVVGGQFGIPGIKFACELNGYYGGRPRIPLLPLNAEEQAYVTQLMTDVRH</sequence>
<dbReference type="InterPro" id="IPR020624">
    <property type="entry name" value="Schiff_base-form_aldolases_CS"/>
</dbReference>
<protein>
    <submittedName>
        <fullName evidence="7">Dihydrodipicolinate synthase family protein</fullName>
    </submittedName>
</protein>
<keyword evidence="8" id="KW-1185">Reference proteome</keyword>
<gene>
    <name evidence="7" type="ORF">H7849_12095</name>
</gene>
<dbReference type="KEGG" id="adin:H7849_12095"/>
<dbReference type="Gene3D" id="3.20.20.70">
    <property type="entry name" value="Aldolase class I"/>
    <property type="match status" value="1"/>
</dbReference>
<feature type="binding site" evidence="6">
    <location>
        <position position="265"/>
    </location>
    <ligand>
        <name>pyruvate</name>
        <dbReference type="ChEBI" id="CHEBI:15361"/>
    </ligand>
</feature>
<evidence type="ECO:0000256" key="4">
    <source>
        <dbReference type="PIRNR" id="PIRNR001365"/>
    </source>
</evidence>
<dbReference type="PANTHER" id="PTHR12128:SF66">
    <property type="entry name" value="4-HYDROXY-2-OXOGLUTARATE ALDOLASE, MITOCHONDRIAL"/>
    <property type="match status" value="1"/>
</dbReference>
<dbReference type="CDD" id="cd00408">
    <property type="entry name" value="DHDPS-like"/>
    <property type="match status" value="1"/>
</dbReference>
<dbReference type="SMART" id="SM01130">
    <property type="entry name" value="DHDPS"/>
    <property type="match status" value="1"/>
</dbReference>
<dbReference type="GO" id="GO:0008840">
    <property type="term" value="F:4-hydroxy-tetrahydrodipicolinate synthase activity"/>
    <property type="evidence" value="ECO:0007669"/>
    <property type="project" value="TreeGrafter"/>
</dbReference>
<dbReference type="InterPro" id="IPR013785">
    <property type="entry name" value="Aldolase_TIM"/>
</dbReference>
<proteinExistence type="inferred from homology"/>